<dbReference type="Pfam" id="PF13403">
    <property type="entry name" value="Hint_2"/>
    <property type="match status" value="1"/>
</dbReference>
<dbReference type="InterPro" id="IPR036844">
    <property type="entry name" value="Hint_dom_sf"/>
</dbReference>
<dbReference type="Proteomes" id="UP001597299">
    <property type="component" value="Unassembled WGS sequence"/>
</dbReference>
<name>A0ABW4Z069_9HYPH</name>
<protein>
    <submittedName>
        <fullName evidence="2">Hint domain-containing protein</fullName>
    </submittedName>
</protein>
<dbReference type="InterPro" id="IPR028992">
    <property type="entry name" value="Hedgehog/Intein_dom"/>
</dbReference>
<dbReference type="EMBL" id="JBHUHD010000001">
    <property type="protein sequence ID" value="MFD2141884.1"/>
    <property type="molecule type" value="Genomic_DNA"/>
</dbReference>
<sequence>MATYTVNYWNYVTYDESTNTLTVTSEPIPWTATYDDQEQDSVFCPGEKLLVDGYHETYLGYAEFGIFTVYKGTYGINTPTAAYHPGDVICVNTTDPFVVCFLPGTLIATPTGEARIETLRAGDLVLTAEGATKPVRWLARQTVSTVFADPLRVLPIRIAAGALGDDLPARDLFVSPDHALLIDGMLVQAGALINGTTIIRQTVMPQTFTYYHVELDDHSLILAEGVPAESFVDNVARRWFDNWQEAPEAPVAELDLPRVKSARQLPGRIRARLSTPIAA</sequence>
<keyword evidence="3" id="KW-1185">Reference proteome</keyword>
<gene>
    <name evidence="2" type="ORF">ACFSNC_15855</name>
</gene>
<dbReference type="SUPFAM" id="SSF51294">
    <property type="entry name" value="Hedgehog/intein (Hint) domain"/>
    <property type="match status" value="1"/>
</dbReference>
<dbReference type="RefSeq" id="WP_246548342.1">
    <property type="nucleotide sequence ID" value="NZ_JAHBGB010000006.1"/>
</dbReference>
<evidence type="ECO:0000259" key="1">
    <source>
        <dbReference type="Pfam" id="PF13403"/>
    </source>
</evidence>
<accession>A0ABW4Z069</accession>
<feature type="domain" description="Hedgehog/Intein (Hint)" evidence="1">
    <location>
        <begin position="99"/>
        <end position="233"/>
    </location>
</feature>
<evidence type="ECO:0000313" key="3">
    <source>
        <dbReference type="Proteomes" id="UP001597299"/>
    </source>
</evidence>
<evidence type="ECO:0000313" key="2">
    <source>
        <dbReference type="EMBL" id="MFD2141884.1"/>
    </source>
</evidence>
<reference evidence="3" key="1">
    <citation type="journal article" date="2019" name="Int. J. Syst. Evol. Microbiol.">
        <title>The Global Catalogue of Microorganisms (GCM) 10K type strain sequencing project: providing services to taxonomists for standard genome sequencing and annotation.</title>
        <authorList>
            <consortium name="The Broad Institute Genomics Platform"/>
            <consortium name="The Broad Institute Genome Sequencing Center for Infectious Disease"/>
            <person name="Wu L."/>
            <person name="Ma J."/>
        </authorList>
    </citation>
    <scope>NUCLEOTIDE SEQUENCE [LARGE SCALE GENOMIC DNA]</scope>
    <source>
        <strain evidence="3">CCM 7435</strain>
    </source>
</reference>
<comment type="caution">
    <text evidence="2">The sequence shown here is derived from an EMBL/GenBank/DDBJ whole genome shotgun (WGS) entry which is preliminary data.</text>
</comment>
<proteinExistence type="predicted"/>
<organism evidence="2 3">
    <name type="scientific">Ancylobacter oerskovii</name>
    <dbReference type="NCBI Taxonomy" id="459519"/>
    <lineage>
        <taxon>Bacteria</taxon>
        <taxon>Pseudomonadati</taxon>
        <taxon>Pseudomonadota</taxon>
        <taxon>Alphaproteobacteria</taxon>
        <taxon>Hyphomicrobiales</taxon>
        <taxon>Xanthobacteraceae</taxon>
        <taxon>Ancylobacter</taxon>
    </lineage>
</organism>
<dbReference type="Gene3D" id="2.170.16.10">
    <property type="entry name" value="Hedgehog/Intein (Hint) domain"/>
    <property type="match status" value="1"/>
</dbReference>